<comment type="caution">
    <text evidence="1">The sequence shown here is derived from an EMBL/GenBank/DDBJ whole genome shotgun (WGS) entry which is preliminary data.</text>
</comment>
<accession>A0A1Y4QHE8</accession>
<dbReference type="AlphaFoldDB" id="A0A1Y4QHE8"/>
<sequence>MNSFVGDKMINKFRLKVAYKENKITIDVDENITFKMLSVIINEKLLLNKCKFYEFIHNDQIIDSVNKEDVILKDYLELEQELIYHTGLKSNPYFIKIIVWDYVIDTDDAVIKKFMKLVKKMDQEKPKQICYLNKAQRKFIDTVLKDCYDSLENHSFGGEYHYRILRKGNDYLFVTLIYYMLDDKYELYLYDSMDELKNKLYSYLITFYDTNRAYFKGYQGSNRNIFVLYKNDETIIPGEFENIYNAINRITHMFNSIDGDYLFAGHDKCLVYDFADDKYWIE</sequence>
<organism evidence="1 2">
    <name type="scientific">Thomasclavelia spiroformis</name>
    <dbReference type="NCBI Taxonomy" id="29348"/>
    <lineage>
        <taxon>Bacteria</taxon>
        <taxon>Bacillati</taxon>
        <taxon>Bacillota</taxon>
        <taxon>Erysipelotrichia</taxon>
        <taxon>Erysipelotrichales</taxon>
        <taxon>Coprobacillaceae</taxon>
        <taxon>Thomasclavelia</taxon>
    </lineage>
</organism>
<gene>
    <name evidence="1" type="ORF">B5E91_09770</name>
</gene>
<evidence type="ECO:0000313" key="1">
    <source>
        <dbReference type="EMBL" id="OUQ04431.1"/>
    </source>
</evidence>
<proteinExistence type="predicted"/>
<evidence type="ECO:0000313" key="2">
    <source>
        <dbReference type="Proteomes" id="UP000196258"/>
    </source>
</evidence>
<dbReference type="EMBL" id="NFLB01000011">
    <property type="protein sequence ID" value="OUQ04431.1"/>
    <property type="molecule type" value="Genomic_DNA"/>
</dbReference>
<protein>
    <submittedName>
        <fullName evidence="1">Uncharacterized protein</fullName>
    </submittedName>
</protein>
<reference evidence="2" key="1">
    <citation type="submission" date="2017-04" db="EMBL/GenBank/DDBJ databases">
        <title>Function of individual gut microbiota members based on whole genome sequencing of pure cultures obtained from chicken caecum.</title>
        <authorList>
            <person name="Medvecky M."/>
            <person name="Cejkova D."/>
            <person name="Polansky O."/>
            <person name="Karasova D."/>
            <person name="Kubasova T."/>
            <person name="Cizek A."/>
            <person name="Rychlik I."/>
        </authorList>
    </citation>
    <scope>NUCLEOTIDE SEQUENCE [LARGE SCALE GENOMIC DNA]</scope>
    <source>
        <strain evidence="2">An149</strain>
    </source>
</reference>
<dbReference type="Proteomes" id="UP000196258">
    <property type="component" value="Unassembled WGS sequence"/>
</dbReference>
<name>A0A1Y4QHE8_9FIRM</name>